<dbReference type="Pfam" id="PF07725">
    <property type="entry name" value="LRR_3"/>
    <property type="match status" value="1"/>
</dbReference>
<dbReference type="InterPro" id="IPR044974">
    <property type="entry name" value="Disease_R_plants"/>
</dbReference>
<protein>
    <submittedName>
        <fullName evidence="6">Disease resistance protein RPV1</fullName>
    </submittedName>
</protein>
<dbReference type="RefSeq" id="XP_060671068.1">
    <property type="nucleotide sequence ID" value="XM_060815085.1"/>
</dbReference>
<dbReference type="PROSITE" id="PS51450">
    <property type="entry name" value="LRR"/>
    <property type="match status" value="1"/>
</dbReference>
<dbReference type="Proteomes" id="UP001652623">
    <property type="component" value="Chromosome 2"/>
</dbReference>
<gene>
    <name evidence="6" type="primary">LOC107419525</name>
</gene>
<evidence type="ECO:0000313" key="6">
    <source>
        <dbReference type="RefSeq" id="XP_060671068.1"/>
    </source>
</evidence>
<evidence type="ECO:0000256" key="1">
    <source>
        <dbReference type="ARBA" id="ARBA00022614"/>
    </source>
</evidence>
<dbReference type="Pfam" id="PF01582">
    <property type="entry name" value="TIR"/>
    <property type="match status" value="1"/>
</dbReference>
<keyword evidence="1" id="KW-0433">Leucine-rich repeat</keyword>
<dbReference type="InterPro" id="IPR058546">
    <property type="entry name" value="RPS4B/Roq1-like_LRR"/>
</dbReference>
<dbReference type="Gene3D" id="3.40.50.10140">
    <property type="entry name" value="Toll/interleukin-1 receptor homology (TIR) domain"/>
    <property type="match status" value="1"/>
</dbReference>
<dbReference type="PANTHER" id="PTHR11017">
    <property type="entry name" value="LEUCINE-RICH REPEAT-CONTAINING PROTEIN"/>
    <property type="match status" value="1"/>
</dbReference>
<evidence type="ECO:0000256" key="2">
    <source>
        <dbReference type="ARBA" id="ARBA00022737"/>
    </source>
</evidence>
<keyword evidence="2" id="KW-0677">Repeat</keyword>
<dbReference type="Gene3D" id="3.40.50.300">
    <property type="entry name" value="P-loop containing nucleotide triphosphate hydrolases"/>
    <property type="match status" value="1"/>
</dbReference>
<accession>A0ABM4A2W0</accession>
<feature type="domain" description="TIR" evidence="4">
    <location>
        <begin position="1009"/>
        <end position="1063"/>
    </location>
</feature>
<dbReference type="InterPro" id="IPR035897">
    <property type="entry name" value="Toll_tir_struct_dom_sf"/>
</dbReference>
<dbReference type="PRINTS" id="PR00364">
    <property type="entry name" value="DISEASERSIST"/>
</dbReference>
<dbReference type="InterPro" id="IPR001611">
    <property type="entry name" value="Leu-rich_rpt"/>
</dbReference>
<name>A0ABM4A2W0_ZIZJJ</name>
<dbReference type="InterPro" id="IPR058192">
    <property type="entry name" value="WHD_ROQ1-like"/>
</dbReference>
<dbReference type="Pfam" id="PF23286">
    <property type="entry name" value="LRR_13"/>
    <property type="match status" value="1"/>
</dbReference>
<dbReference type="Pfam" id="PF23282">
    <property type="entry name" value="WHD_ROQ1"/>
    <property type="match status" value="1"/>
</dbReference>
<dbReference type="Pfam" id="PF00931">
    <property type="entry name" value="NB-ARC"/>
    <property type="match status" value="1"/>
</dbReference>
<dbReference type="Gene3D" id="1.10.8.430">
    <property type="entry name" value="Helical domain of apoptotic protease-activating factors"/>
    <property type="match status" value="1"/>
</dbReference>
<dbReference type="PROSITE" id="PS50104">
    <property type="entry name" value="TIR"/>
    <property type="match status" value="1"/>
</dbReference>
<dbReference type="SUPFAM" id="SSF52058">
    <property type="entry name" value="L domain-like"/>
    <property type="match status" value="1"/>
</dbReference>
<reference evidence="6" key="1">
    <citation type="submission" date="2025-08" db="UniProtKB">
        <authorList>
            <consortium name="RefSeq"/>
        </authorList>
    </citation>
    <scope>IDENTIFICATION</scope>
    <source>
        <tissue evidence="6">Seedling</tissue>
    </source>
</reference>
<evidence type="ECO:0000256" key="3">
    <source>
        <dbReference type="ARBA" id="ARBA00022821"/>
    </source>
</evidence>
<sequence length="1063" mass="120654">MHWCYFSLPSRDESQLIQTIVEATLSKLNRTTLHVAKYPVGIEDRLKELYPIIDIGNNNVRIIGIYGIGGIGKTTLAKALYNTCFNKFESSSFLADVRATSEKHGLLRLQETLLFDMLGARNLKVGNIHRGINIIKDRLRHKRVLLILDDVDRKDQLEALAGVHNWFGLGSRIIITTKNKHLLTTHGANGMYEVRGLDNNDALELLSWNTFKMGKPTEDYLELSKFVADYASGLPLALEVLGSFLSGRSKDQWKSEIHNLEKKPDENIYKILKTSYEALQDDQKALFLDIACFFVGEDKFHVLEVLGDSNFSPIIGIGVLLDMSLITIEFNKLRMHHLIQEMGKEIVRQESPEVGKRSRLWFPDDVFHVLSENTGTNSIEGIMLRLPEPRTLCLKAKSFKKMRRLRLLIFRDVGLSNDIAYLPSSLRFINLPGYKLATLPFNSGPKQLVKLEMPYSEIHQLGEGFKNFEHLKVVNLSHCEFLTKIPDLSTSPNLECLFIDHCTNLAEVHESVGNLTRLVKLDLRLCRKLRIFPRILMSKYFTTLDFQGCSSLKNFPSIFEEMEYLECLDLSGTAITELSSSIELFVCLKELNLSSCSKLMCIPSNIYKLLNLEKLLLGGCSKLSMFPKNVPFPNPDQSPKFLDLFLQICGSFQFLLLKSLELQNCNLSEANFLIDPQNNFSMLENLDLSGNKFIILPSFRNLSNLFILNISNCKLLRKIPELPSCLKKLDASNCKSLVETQGEIMAKIISNNISDNVTLKNLNQFLKYQVQVELPGDNIPDWFSRKKFVDDEPISIILTSDTVKKLTAIFVCVACKVGNEALELSLELFDQNDFLLGCLERKVFHIKPGNMGLLYLPATVIASLSSPFCSTSKFRVSFSDLKKSRNAVKSMCGIHVLCDQNETWTYLRHLPPNKRRFPDFPFEDAEYMWSLCRPETEIEMDDLMEIQQLCDCLHVTAGRWKQQASKRIQSLFFLRKKGSSLTLYAYGIMDHDLPSSTSSSSSSSSSSNPQCDVFLSFRGTDTRKIFTGHLYNALSLRGVETFIDKELKRGEEISPSLIDAIKG</sequence>
<keyword evidence="3" id="KW-0611">Plant defense</keyword>
<dbReference type="GeneID" id="107419525"/>
<organism evidence="5 6">
    <name type="scientific">Ziziphus jujuba</name>
    <name type="common">Chinese jujube</name>
    <name type="synonym">Ziziphus sativa</name>
    <dbReference type="NCBI Taxonomy" id="326968"/>
    <lineage>
        <taxon>Eukaryota</taxon>
        <taxon>Viridiplantae</taxon>
        <taxon>Streptophyta</taxon>
        <taxon>Embryophyta</taxon>
        <taxon>Tracheophyta</taxon>
        <taxon>Spermatophyta</taxon>
        <taxon>Magnoliopsida</taxon>
        <taxon>eudicotyledons</taxon>
        <taxon>Gunneridae</taxon>
        <taxon>Pentapetalae</taxon>
        <taxon>rosids</taxon>
        <taxon>fabids</taxon>
        <taxon>Rosales</taxon>
        <taxon>Rhamnaceae</taxon>
        <taxon>Paliureae</taxon>
        <taxon>Ziziphus</taxon>
    </lineage>
</organism>
<dbReference type="PANTHER" id="PTHR11017:SF570">
    <property type="entry name" value="DISEASE RESISTANCE PROTEIN (TIR-NBS CLASS)-RELATED"/>
    <property type="match status" value="1"/>
</dbReference>
<dbReference type="InterPro" id="IPR011713">
    <property type="entry name" value="Leu-rich_rpt_3"/>
</dbReference>
<dbReference type="SUPFAM" id="SSF52540">
    <property type="entry name" value="P-loop containing nucleoside triphosphate hydrolases"/>
    <property type="match status" value="1"/>
</dbReference>
<dbReference type="InterPro" id="IPR000157">
    <property type="entry name" value="TIR_dom"/>
</dbReference>
<dbReference type="Gene3D" id="3.80.10.10">
    <property type="entry name" value="Ribonuclease Inhibitor"/>
    <property type="match status" value="2"/>
</dbReference>
<evidence type="ECO:0000313" key="5">
    <source>
        <dbReference type="Proteomes" id="UP001652623"/>
    </source>
</evidence>
<dbReference type="InterPro" id="IPR042197">
    <property type="entry name" value="Apaf_helical"/>
</dbReference>
<dbReference type="SUPFAM" id="SSF52200">
    <property type="entry name" value="Toll/Interleukin receptor TIR domain"/>
    <property type="match status" value="1"/>
</dbReference>
<evidence type="ECO:0000259" key="4">
    <source>
        <dbReference type="PROSITE" id="PS50104"/>
    </source>
</evidence>
<dbReference type="InterPro" id="IPR027417">
    <property type="entry name" value="P-loop_NTPase"/>
</dbReference>
<dbReference type="InterPro" id="IPR032675">
    <property type="entry name" value="LRR_dom_sf"/>
</dbReference>
<dbReference type="InterPro" id="IPR002182">
    <property type="entry name" value="NB-ARC"/>
</dbReference>
<proteinExistence type="predicted"/>
<keyword evidence="5" id="KW-1185">Reference proteome</keyword>